<name>A0A0P9CIH8_9BACL</name>
<dbReference type="AlphaFoldDB" id="A0A0P9CIH8"/>
<dbReference type="Pfam" id="PF09911">
    <property type="entry name" value="DUF2140"/>
    <property type="match status" value="1"/>
</dbReference>
<protein>
    <recommendedName>
        <fullName evidence="3">DUF2140 domain-containing protein</fullName>
    </recommendedName>
</protein>
<dbReference type="InterPro" id="IPR018672">
    <property type="entry name" value="DUF2140"/>
</dbReference>
<dbReference type="PATRIC" id="fig|471514.4.peg.49"/>
<evidence type="ECO:0000313" key="2">
    <source>
        <dbReference type="Proteomes" id="UP000050482"/>
    </source>
</evidence>
<dbReference type="OrthoDB" id="2374683at2"/>
<dbReference type="EMBL" id="LJCO01000008">
    <property type="protein sequence ID" value="KPV45468.1"/>
    <property type="molecule type" value="Genomic_DNA"/>
</dbReference>
<proteinExistence type="predicted"/>
<sequence length="199" mass="21953">MWKKAFIVLLSLNLFIVVGGALWWGSLPKATSVQSPTQAISTNGKPATVQLSVGQDAVNTYLEYALAQQQDVQRVLAYASVQFSNTWQVQLGLKLRDRVIPCNIVFAPEVQGGNLVLHVQSAAMGDIPAPLGALFFVLRHLPWPQWIVVDGLNHDLHVNFTDRPQNPYGIKVLSYSPTTRQVTIQISIIPKSILQSKAK</sequence>
<organism evidence="1 2">
    <name type="scientific">Alicyclobacillus ferrooxydans</name>
    <dbReference type="NCBI Taxonomy" id="471514"/>
    <lineage>
        <taxon>Bacteria</taxon>
        <taxon>Bacillati</taxon>
        <taxon>Bacillota</taxon>
        <taxon>Bacilli</taxon>
        <taxon>Bacillales</taxon>
        <taxon>Alicyclobacillaceae</taxon>
        <taxon>Alicyclobacillus</taxon>
    </lineage>
</organism>
<evidence type="ECO:0000313" key="1">
    <source>
        <dbReference type="EMBL" id="KPV45468.1"/>
    </source>
</evidence>
<reference evidence="1 2" key="1">
    <citation type="submission" date="2015-09" db="EMBL/GenBank/DDBJ databases">
        <title>Draft genome sequence of Alicyclobacillus ferrooxydans DSM 22381.</title>
        <authorList>
            <person name="Hemp J."/>
        </authorList>
    </citation>
    <scope>NUCLEOTIDE SEQUENCE [LARGE SCALE GENOMIC DNA]</scope>
    <source>
        <strain evidence="1 2">TC-34</strain>
    </source>
</reference>
<evidence type="ECO:0008006" key="3">
    <source>
        <dbReference type="Google" id="ProtNLM"/>
    </source>
</evidence>
<gene>
    <name evidence="1" type="ORF">AN477_00415</name>
</gene>
<dbReference type="Proteomes" id="UP000050482">
    <property type="component" value="Unassembled WGS sequence"/>
</dbReference>
<dbReference type="RefSeq" id="WP_054967215.1">
    <property type="nucleotide sequence ID" value="NZ_LJCO01000008.1"/>
</dbReference>
<keyword evidence="2" id="KW-1185">Reference proteome</keyword>
<comment type="caution">
    <text evidence="1">The sequence shown here is derived from an EMBL/GenBank/DDBJ whole genome shotgun (WGS) entry which is preliminary data.</text>
</comment>
<accession>A0A0P9CIH8</accession>